<dbReference type="Pfam" id="PF00249">
    <property type="entry name" value="Myb_DNA-binding"/>
    <property type="match status" value="2"/>
</dbReference>
<evidence type="ECO:0000259" key="3">
    <source>
        <dbReference type="PROSITE" id="PS51294"/>
    </source>
</evidence>
<organism evidence="4 5">
    <name type="scientific">Tritrichomonas musculus</name>
    <dbReference type="NCBI Taxonomy" id="1915356"/>
    <lineage>
        <taxon>Eukaryota</taxon>
        <taxon>Metamonada</taxon>
        <taxon>Parabasalia</taxon>
        <taxon>Tritrichomonadida</taxon>
        <taxon>Tritrichomonadidae</taxon>
        <taxon>Tritrichomonas</taxon>
    </lineage>
</organism>
<dbReference type="PROSITE" id="PS51294">
    <property type="entry name" value="HTH_MYB"/>
    <property type="match status" value="2"/>
</dbReference>
<feature type="compositionally biased region" description="Polar residues" evidence="1">
    <location>
        <begin position="36"/>
        <end position="56"/>
    </location>
</feature>
<dbReference type="PANTHER" id="PTHR45614">
    <property type="entry name" value="MYB PROTEIN-RELATED"/>
    <property type="match status" value="1"/>
</dbReference>
<evidence type="ECO:0008006" key="6">
    <source>
        <dbReference type="Google" id="ProtNLM"/>
    </source>
</evidence>
<dbReference type="EMBL" id="JAPFFF010000011">
    <property type="protein sequence ID" value="KAK8878016.1"/>
    <property type="molecule type" value="Genomic_DNA"/>
</dbReference>
<feature type="domain" description="HTH myb-type" evidence="3">
    <location>
        <begin position="159"/>
        <end position="210"/>
    </location>
</feature>
<name>A0ABR2JJX6_9EUKA</name>
<sequence>MFGFDDDGLSGFDQIDFGEARDPTEFITPDEKTDQPEQQIISKPVTSPTPSLTNPFSPIDVKQSLSPAPSVNPILNTFIPAGFQSAGSTSPISQPTGQSQTTSSYKKSKWTPEEDDMLRSSVNIHGTKNWTAVSTLVPGRNPKQCRERWTAQLDPALTRDDWTPQEDATLLHIHKLHGNAWAKIASFLPGRSSNAVKNRFNWLSRRRFPQTMNVMMAQPNPQMQMQPQMGMGMGMGMGIGLGMGMQAMPMQMQMPVPMKPQVPVTMQYPTQMQMPRYNSLSPAQCSNFGFSDPSFELPPPPRKAQSATGSLTDNITWEDYAPFQTSQSPIDELCGDFDWNMN</sequence>
<dbReference type="InterPro" id="IPR050560">
    <property type="entry name" value="MYB_TF"/>
</dbReference>
<dbReference type="InterPro" id="IPR017930">
    <property type="entry name" value="Myb_dom"/>
</dbReference>
<feature type="compositionally biased region" description="Low complexity" evidence="1">
    <location>
        <begin position="88"/>
        <end position="105"/>
    </location>
</feature>
<dbReference type="InterPro" id="IPR009057">
    <property type="entry name" value="Homeodomain-like_sf"/>
</dbReference>
<dbReference type="PROSITE" id="PS50090">
    <property type="entry name" value="MYB_LIKE"/>
    <property type="match status" value="2"/>
</dbReference>
<feature type="region of interest" description="Disordered" evidence="1">
    <location>
        <begin position="86"/>
        <end position="114"/>
    </location>
</feature>
<feature type="region of interest" description="Disordered" evidence="1">
    <location>
        <begin position="1"/>
        <end position="61"/>
    </location>
</feature>
<dbReference type="CDD" id="cd00167">
    <property type="entry name" value="SANT"/>
    <property type="match status" value="2"/>
</dbReference>
<dbReference type="Gene3D" id="1.10.10.60">
    <property type="entry name" value="Homeodomain-like"/>
    <property type="match status" value="2"/>
</dbReference>
<dbReference type="SMART" id="SM00717">
    <property type="entry name" value="SANT"/>
    <property type="match status" value="2"/>
</dbReference>
<gene>
    <name evidence="4" type="ORF">M9Y10_004779</name>
</gene>
<reference evidence="4 5" key="1">
    <citation type="submission" date="2024-04" db="EMBL/GenBank/DDBJ databases">
        <title>Tritrichomonas musculus Genome.</title>
        <authorList>
            <person name="Alves-Ferreira E."/>
            <person name="Grigg M."/>
            <person name="Lorenzi H."/>
            <person name="Galac M."/>
        </authorList>
    </citation>
    <scope>NUCLEOTIDE SEQUENCE [LARGE SCALE GENOMIC DNA]</scope>
    <source>
        <strain evidence="4 5">EAF2021</strain>
    </source>
</reference>
<feature type="compositionally biased region" description="Basic and acidic residues" evidence="1">
    <location>
        <begin position="18"/>
        <end position="35"/>
    </location>
</feature>
<comment type="caution">
    <text evidence="4">The sequence shown here is derived from an EMBL/GenBank/DDBJ whole genome shotgun (WGS) entry which is preliminary data.</text>
</comment>
<evidence type="ECO:0000313" key="5">
    <source>
        <dbReference type="Proteomes" id="UP001470230"/>
    </source>
</evidence>
<dbReference type="SUPFAM" id="SSF46689">
    <property type="entry name" value="Homeodomain-like"/>
    <property type="match status" value="1"/>
</dbReference>
<evidence type="ECO:0000256" key="1">
    <source>
        <dbReference type="SAM" id="MobiDB-lite"/>
    </source>
</evidence>
<accession>A0ABR2JJX6</accession>
<feature type="domain" description="Myb-like" evidence="2">
    <location>
        <begin position="154"/>
        <end position="201"/>
    </location>
</feature>
<dbReference type="Proteomes" id="UP001470230">
    <property type="component" value="Unassembled WGS sequence"/>
</dbReference>
<evidence type="ECO:0000313" key="4">
    <source>
        <dbReference type="EMBL" id="KAK8878016.1"/>
    </source>
</evidence>
<evidence type="ECO:0000259" key="2">
    <source>
        <dbReference type="PROSITE" id="PS50090"/>
    </source>
</evidence>
<dbReference type="InterPro" id="IPR001005">
    <property type="entry name" value="SANT/Myb"/>
</dbReference>
<protein>
    <recommendedName>
        <fullName evidence="6">Myb-like DNA-binding domain containing protein</fullName>
    </recommendedName>
</protein>
<keyword evidence="5" id="KW-1185">Reference proteome</keyword>
<feature type="domain" description="HTH myb-type" evidence="3">
    <location>
        <begin position="102"/>
        <end position="157"/>
    </location>
</feature>
<dbReference type="PANTHER" id="PTHR45614:SF299">
    <property type="entry name" value="MYB-LIKE DNA-BINDING DOMAIN CONTAINING PROTEIN"/>
    <property type="match status" value="1"/>
</dbReference>
<feature type="domain" description="Myb-like" evidence="2">
    <location>
        <begin position="102"/>
        <end position="153"/>
    </location>
</feature>
<proteinExistence type="predicted"/>